<evidence type="ECO:0000313" key="9">
    <source>
        <dbReference type="Ensembl" id="ENSCMMP00000027734.1"/>
    </source>
</evidence>
<sequence>RVAAPGDGGSPAPVLFVNKQEEREKLLVLEGGSAVLSAVVSKEGADVTWLGPQQHVVAGERCQLRQDGRVHSLVLCNVAKEDAGVYTCLIAGGDAPRRRVGTLLLMHGLGCAELQVKFLRGLSDVRARQGETVVLWCELCKARGDVVWLKDGRPLAPGTRREVRVQGRERSLVLSRVGPEDAGEYCCESNDDRTLATLTVQVPRVVEIIAELHSLTVREGDDATFKCMVSPEDVAVAWQLNGQPVVPSERLLVTRSGLCHSLTIRRCQPADAATVTANAEGLLSTARLSVQEAQVLFVRKLQDVVAEEEQDACLEVEVSHEAAEVQWLKQGVLLQPSGKHQLQESGRRRTLTIRSVSPSDRGTYRCESLHDRTQAKLSVEREPLADVETFEKETATFLLELSHAGVPGVWARGGVRVKPSGTCRISAAGCTHSLTLEGLTLQDSAGEVAALSRATPGTRWHVGSLPIAVPGSPVMRSTGTTPHPCTPEPKPFSPGALHPMSSPLRASHHHAEAPAGSGGPGVGGCHLRVRAVSPHRRGEVAQGEELRPGPHCRIYSVGRRRLLQLSCCELPDAGVYTCDAGDCQASATLHVHGTAPGHPPSAEVLAARPVPAPCPCPAEHQVRVVQELQDARLREGDNAVFTCEVSHGDVAGEWFRDGEKIKVSSTVKIRQEGPRHFLLLCAVRPEDAGCIRFVARTAASEASLQVEGSVCVGWPGSSAVAVTRSARGVPVLMSLGRVRWLRGDTEIFAGDKYEICNLDCYRTLIIHRVGPEDEDSYTCDAFDDRSTARLLVEGEWGGGPTGTGLCWEPPAVTHSLPGSCAHPWHPALTHRRLEGLMPGVVPCWDTPCVPTTPRDADWLCPRRELGAGTQHGGCMQMDGQMAVLGDGVAFPPGHTWGDHLHPAPASWLCIKQPVFFLTWLLPPQRWVPAQHSQVAGPHGAQTSGSRSPPAPRRSPHRGTPAPKGSLLCGRGLSSVWHIYKRGWEGGQRRGAADTAWQKHAAPGAAAGDEMAPRGGHPALVPLPSCLRGSPGSLRNKLIQITAREVCTRQEPLSAAALWAGAPALPHRGAAPRPPQPLQNPVASSTAMASGAVGVPEAARPHPKAASLVLSPTKTFEGDVRGAPPPQLMPDGCHLLPSASTPRHHPHGDCWARAAAAPGLPRSSPGKARRGRQSCSGGKEGG</sequence>
<dbReference type="InterPro" id="IPR013098">
    <property type="entry name" value="Ig_I-set"/>
</dbReference>
<keyword evidence="10" id="KW-1185">Reference proteome</keyword>
<dbReference type="SMART" id="SM00409">
    <property type="entry name" value="IG"/>
    <property type="match status" value="7"/>
</dbReference>
<keyword evidence="6" id="KW-0393">Immunoglobulin domain</keyword>
<feature type="region of interest" description="Disordered" evidence="7">
    <location>
        <begin position="1139"/>
        <end position="1181"/>
    </location>
</feature>
<protein>
    <recommendedName>
        <fullName evidence="8">Ig-like domain-containing protein</fullName>
    </recommendedName>
</protein>
<keyword evidence="3" id="KW-0597">Phosphoprotein</keyword>
<organism evidence="9 10">
    <name type="scientific">Cairina moschata</name>
    <name type="common">Muscovy duck</name>
    <dbReference type="NCBI Taxonomy" id="8855"/>
    <lineage>
        <taxon>Eukaryota</taxon>
        <taxon>Metazoa</taxon>
        <taxon>Chordata</taxon>
        <taxon>Craniata</taxon>
        <taxon>Vertebrata</taxon>
        <taxon>Euteleostomi</taxon>
        <taxon>Archelosauria</taxon>
        <taxon>Archosauria</taxon>
        <taxon>Dinosauria</taxon>
        <taxon>Saurischia</taxon>
        <taxon>Theropoda</taxon>
        <taxon>Coelurosauria</taxon>
        <taxon>Aves</taxon>
        <taxon>Neognathae</taxon>
        <taxon>Galloanserae</taxon>
        <taxon>Anseriformes</taxon>
        <taxon>Anatidae</taxon>
        <taxon>Anatinae</taxon>
        <taxon>Cairina</taxon>
    </lineage>
</organism>
<dbReference type="PANTHER" id="PTHR35971">
    <property type="entry name" value="SI:DKEY-31G6.6"/>
    <property type="match status" value="1"/>
</dbReference>
<comment type="subcellular location">
    <subcellularLocation>
        <location evidence="1">Cytoplasm</location>
    </subcellularLocation>
</comment>
<reference evidence="9" key="3">
    <citation type="submission" date="2025-09" db="UniProtKB">
        <authorList>
            <consortium name="Ensembl"/>
        </authorList>
    </citation>
    <scope>IDENTIFICATION</scope>
</reference>
<evidence type="ECO:0000259" key="8">
    <source>
        <dbReference type="PROSITE" id="PS50835"/>
    </source>
</evidence>
<feature type="region of interest" description="Disordered" evidence="7">
    <location>
        <begin position="930"/>
        <end position="966"/>
    </location>
</feature>
<dbReference type="FunFam" id="2.60.40.10:FF:000211">
    <property type="entry name" value="Obscurin-like protein 1"/>
    <property type="match status" value="3"/>
</dbReference>
<dbReference type="Proteomes" id="UP000694556">
    <property type="component" value="Chromosome 7"/>
</dbReference>
<feature type="domain" description="Ig-like" evidence="8">
    <location>
        <begin position="203"/>
        <end position="378"/>
    </location>
</feature>
<dbReference type="SMART" id="SM00408">
    <property type="entry name" value="IGc2"/>
    <property type="match status" value="4"/>
</dbReference>
<proteinExistence type="predicted"/>
<evidence type="ECO:0000256" key="5">
    <source>
        <dbReference type="ARBA" id="ARBA00023157"/>
    </source>
</evidence>
<name>A0A8C3GR46_CAIMO</name>
<evidence type="ECO:0000256" key="7">
    <source>
        <dbReference type="SAM" id="MobiDB-lite"/>
    </source>
</evidence>
<evidence type="ECO:0000256" key="4">
    <source>
        <dbReference type="ARBA" id="ARBA00022737"/>
    </source>
</evidence>
<keyword evidence="5" id="KW-1015">Disulfide bond</keyword>
<dbReference type="AlphaFoldDB" id="A0A8C3GR46"/>
<dbReference type="Pfam" id="PF07679">
    <property type="entry name" value="I-set"/>
    <property type="match status" value="5"/>
</dbReference>
<dbReference type="InterPro" id="IPR003599">
    <property type="entry name" value="Ig_sub"/>
</dbReference>
<evidence type="ECO:0000256" key="1">
    <source>
        <dbReference type="ARBA" id="ARBA00004496"/>
    </source>
</evidence>
<dbReference type="InterPro" id="IPR036179">
    <property type="entry name" value="Ig-like_dom_sf"/>
</dbReference>
<dbReference type="InterPro" id="IPR052385">
    <property type="entry name" value="Obscurin/Obscurin-like_Reg"/>
</dbReference>
<dbReference type="Ensembl" id="ENSCMMT00000030258.1">
    <property type="protein sequence ID" value="ENSCMMP00000027734.1"/>
    <property type="gene ID" value="ENSCMMG00000016951.1"/>
</dbReference>
<dbReference type="SUPFAM" id="SSF48726">
    <property type="entry name" value="Immunoglobulin"/>
    <property type="match status" value="8"/>
</dbReference>
<feature type="domain" description="Ig-like" evidence="8">
    <location>
        <begin position="617"/>
        <end position="781"/>
    </location>
</feature>
<dbReference type="PANTHER" id="PTHR35971:SF5">
    <property type="entry name" value="OBSCURIN LIKE CYTOSKELETAL ADAPTOR 1"/>
    <property type="match status" value="1"/>
</dbReference>
<evidence type="ECO:0000313" key="10">
    <source>
        <dbReference type="Proteomes" id="UP000694556"/>
    </source>
</evidence>
<evidence type="ECO:0000256" key="3">
    <source>
        <dbReference type="ARBA" id="ARBA00022553"/>
    </source>
</evidence>
<dbReference type="CDD" id="cd00096">
    <property type="entry name" value="Ig"/>
    <property type="match status" value="1"/>
</dbReference>
<dbReference type="InterPro" id="IPR007110">
    <property type="entry name" value="Ig-like_dom"/>
</dbReference>
<reference evidence="9" key="1">
    <citation type="submission" date="2018-09" db="EMBL/GenBank/DDBJ databases">
        <title>Common duck and Muscovy duck high density SNP chip.</title>
        <authorList>
            <person name="Vignal A."/>
            <person name="Thebault N."/>
            <person name="Warren W.C."/>
        </authorList>
    </citation>
    <scope>NUCLEOTIDE SEQUENCE [LARGE SCALE GENOMIC DNA]</scope>
</reference>
<evidence type="ECO:0000256" key="6">
    <source>
        <dbReference type="ARBA" id="ARBA00023319"/>
    </source>
</evidence>
<reference evidence="9" key="2">
    <citation type="submission" date="2025-08" db="UniProtKB">
        <authorList>
            <consortium name="Ensembl"/>
        </authorList>
    </citation>
    <scope>IDENTIFICATION</scope>
</reference>
<dbReference type="InterPro" id="IPR013783">
    <property type="entry name" value="Ig-like_fold"/>
</dbReference>
<dbReference type="Gene3D" id="2.60.40.10">
    <property type="entry name" value="Immunoglobulins"/>
    <property type="match status" value="8"/>
</dbReference>
<keyword evidence="4" id="KW-0677">Repeat</keyword>
<dbReference type="PROSITE" id="PS50835">
    <property type="entry name" value="IG_LIKE"/>
    <property type="match status" value="4"/>
</dbReference>
<evidence type="ECO:0000256" key="2">
    <source>
        <dbReference type="ARBA" id="ARBA00022490"/>
    </source>
</evidence>
<accession>A0A8C3GR46</accession>
<dbReference type="FunFam" id="2.60.40.10:FF:001652">
    <property type="entry name" value="Uncharacterized protein"/>
    <property type="match status" value="1"/>
</dbReference>
<feature type="domain" description="Ig-like" evidence="8">
    <location>
        <begin position="13"/>
        <end position="90"/>
    </location>
</feature>
<dbReference type="GO" id="GO:0005737">
    <property type="term" value="C:cytoplasm"/>
    <property type="evidence" value="ECO:0007669"/>
    <property type="project" value="UniProtKB-SubCell"/>
</dbReference>
<feature type="domain" description="Ig-like" evidence="8">
    <location>
        <begin position="96"/>
        <end position="199"/>
    </location>
</feature>
<keyword evidence="2" id="KW-0963">Cytoplasm</keyword>
<feature type="region of interest" description="Disordered" evidence="7">
    <location>
        <begin position="460"/>
        <end position="526"/>
    </location>
</feature>
<dbReference type="InterPro" id="IPR003598">
    <property type="entry name" value="Ig_sub2"/>
</dbReference>